<name>A0ABV5CCB9_9SPHI</name>
<keyword evidence="3" id="KW-1185">Reference proteome</keyword>
<dbReference type="EMBL" id="JBBVGT010000002">
    <property type="protein sequence ID" value="MFB5945177.1"/>
    <property type="molecule type" value="Genomic_DNA"/>
</dbReference>
<reference evidence="2 3" key="1">
    <citation type="submission" date="2024-04" db="EMBL/GenBank/DDBJ databases">
        <title>Albibacterium profundi sp. nov., isolated from sediment of the Challenger Deep of Mariana Trench.</title>
        <authorList>
            <person name="Wang Y."/>
        </authorList>
    </citation>
    <scope>NUCLEOTIDE SEQUENCE [LARGE SCALE GENOMIC DNA]</scope>
    <source>
        <strain evidence="2 3">RHL897</strain>
    </source>
</reference>
<accession>A0ABV5CCB9</accession>
<keyword evidence="1" id="KW-0812">Transmembrane</keyword>
<dbReference type="Proteomes" id="UP001580928">
    <property type="component" value="Unassembled WGS sequence"/>
</dbReference>
<keyword evidence="1" id="KW-1133">Transmembrane helix</keyword>
<organism evidence="2 3">
    <name type="scientific">Albibacterium profundi</name>
    <dbReference type="NCBI Taxonomy" id="3134906"/>
    <lineage>
        <taxon>Bacteria</taxon>
        <taxon>Pseudomonadati</taxon>
        <taxon>Bacteroidota</taxon>
        <taxon>Sphingobacteriia</taxon>
        <taxon>Sphingobacteriales</taxon>
        <taxon>Sphingobacteriaceae</taxon>
        <taxon>Albibacterium</taxon>
    </lineage>
</organism>
<keyword evidence="1" id="KW-0472">Membrane</keyword>
<proteinExistence type="predicted"/>
<feature type="transmembrane region" description="Helical" evidence="1">
    <location>
        <begin position="6"/>
        <end position="25"/>
    </location>
</feature>
<evidence type="ECO:0000256" key="1">
    <source>
        <dbReference type="SAM" id="Phobius"/>
    </source>
</evidence>
<evidence type="ECO:0000313" key="2">
    <source>
        <dbReference type="EMBL" id="MFB5945177.1"/>
    </source>
</evidence>
<protein>
    <recommendedName>
        <fullName evidence="4">OmpA-like domain-containing protein</fullName>
    </recommendedName>
</protein>
<sequence length="201" mass="22770">MRQALIAGVFVIGGILLVMAMLLFLQPVDFTKNNNLAKGIAAGNTNGAANELLEPEKIEHFMYMDSCEKYVMEDFVKADDLFEKNKEDLKPRASTVIYEAGKKLTLVLKQLEEEGRLGDFTLVLEGNLANEWTEDFELNNTWAYRLSYERALIVYKALLKEEIDLRNYDIELVISGGGYYGLCPIKDEEAKRFSVQLIPNG</sequence>
<dbReference type="RefSeq" id="WP_375556721.1">
    <property type="nucleotide sequence ID" value="NZ_JBBVGT010000002.1"/>
</dbReference>
<evidence type="ECO:0008006" key="4">
    <source>
        <dbReference type="Google" id="ProtNLM"/>
    </source>
</evidence>
<gene>
    <name evidence="2" type="ORF">WKR92_04955</name>
</gene>
<comment type="caution">
    <text evidence="2">The sequence shown here is derived from an EMBL/GenBank/DDBJ whole genome shotgun (WGS) entry which is preliminary data.</text>
</comment>
<evidence type="ECO:0000313" key="3">
    <source>
        <dbReference type="Proteomes" id="UP001580928"/>
    </source>
</evidence>